<keyword evidence="2" id="KW-1185">Reference proteome</keyword>
<dbReference type="GO" id="GO:0016831">
    <property type="term" value="F:carboxy-lyase activity"/>
    <property type="evidence" value="ECO:0007669"/>
    <property type="project" value="InterPro"/>
</dbReference>
<dbReference type="InterPro" id="IPR015424">
    <property type="entry name" value="PyrdxlP-dep_Trfase"/>
</dbReference>
<sequence length="50" mass="5361">MAEHMDPEEFRRAGHAVVDWIADYWTTLGQRPVTSQDPPGAVAAALPAAG</sequence>
<evidence type="ECO:0000313" key="1">
    <source>
        <dbReference type="EMBL" id="SCE91437.1"/>
    </source>
</evidence>
<dbReference type="RefSeq" id="WP_231935103.1">
    <property type="nucleotide sequence ID" value="NZ_LT607411.1"/>
</dbReference>
<dbReference type="GO" id="GO:0006520">
    <property type="term" value="P:amino acid metabolic process"/>
    <property type="evidence" value="ECO:0007669"/>
    <property type="project" value="InterPro"/>
</dbReference>
<dbReference type="InterPro" id="IPR010977">
    <property type="entry name" value="Aromatic_deC"/>
</dbReference>
<dbReference type="AlphaFoldDB" id="A0A1C4W5D8"/>
<organism evidence="1 2">
    <name type="scientific">Micromonospora viridifaciens</name>
    <dbReference type="NCBI Taxonomy" id="1881"/>
    <lineage>
        <taxon>Bacteria</taxon>
        <taxon>Bacillati</taxon>
        <taxon>Actinomycetota</taxon>
        <taxon>Actinomycetes</taxon>
        <taxon>Micromonosporales</taxon>
        <taxon>Micromonosporaceae</taxon>
        <taxon>Micromonospora</taxon>
    </lineage>
</organism>
<dbReference type="Proteomes" id="UP000198242">
    <property type="component" value="Chromosome I"/>
</dbReference>
<dbReference type="EMBL" id="LT607411">
    <property type="protein sequence ID" value="SCE91437.1"/>
    <property type="molecule type" value="Genomic_DNA"/>
</dbReference>
<accession>A0A1C4W5D8</accession>
<protein>
    <submittedName>
        <fullName evidence="1">Uncharacterized protein</fullName>
    </submittedName>
</protein>
<dbReference type="SUPFAM" id="SSF53383">
    <property type="entry name" value="PLP-dependent transferases"/>
    <property type="match status" value="1"/>
</dbReference>
<dbReference type="Gene3D" id="1.20.1340.10">
    <property type="entry name" value="dopa decarboxylase, N-terminal domain"/>
    <property type="match status" value="1"/>
</dbReference>
<name>A0A1C4W5D8_MICVI</name>
<evidence type="ECO:0000313" key="2">
    <source>
        <dbReference type="Proteomes" id="UP000198242"/>
    </source>
</evidence>
<dbReference type="PRINTS" id="PR00800">
    <property type="entry name" value="YHDCRBOXLASE"/>
</dbReference>
<reference evidence="2" key="1">
    <citation type="submission" date="2016-06" db="EMBL/GenBank/DDBJ databases">
        <authorList>
            <person name="Varghese N."/>
            <person name="Submissions Spin"/>
        </authorList>
    </citation>
    <scope>NUCLEOTIDE SEQUENCE [LARGE SCALE GENOMIC DNA]</scope>
    <source>
        <strain evidence="2">DSM 43909</strain>
    </source>
</reference>
<gene>
    <name evidence="1" type="ORF">GA0074695_2111</name>
</gene>
<proteinExistence type="predicted"/>